<evidence type="ECO:0000313" key="9">
    <source>
        <dbReference type="EMBL" id="SDP13901.1"/>
    </source>
</evidence>
<dbReference type="RefSeq" id="WP_231988122.1">
    <property type="nucleotide sequence ID" value="NZ_LT629710.1"/>
</dbReference>
<dbReference type="InterPro" id="IPR052017">
    <property type="entry name" value="TSUP"/>
</dbReference>
<evidence type="ECO:0000313" key="10">
    <source>
        <dbReference type="Proteomes" id="UP000198741"/>
    </source>
</evidence>
<evidence type="ECO:0000256" key="5">
    <source>
        <dbReference type="ARBA" id="ARBA00022692"/>
    </source>
</evidence>
<dbReference type="PANTHER" id="PTHR30269:SF0">
    <property type="entry name" value="MEMBRANE TRANSPORTER PROTEIN YFCA-RELATED"/>
    <property type="match status" value="1"/>
</dbReference>
<accession>A0A1H0Q957</accession>
<evidence type="ECO:0000256" key="4">
    <source>
        <dbReference type="ARBA" id="ARBA00022475"/>
    </source>
</evidence>
<keyword evidence="5 8" id="KW-0812">Transmembrane</keyword>
<evidence type="ECO:0000256" key="6">
    <source>
        <dbReference type="ARBA" id="ARBA00022989"/>
    </source>
</evidence>
<dbReference type="PANTHER" id="PTHR30269">
    <property type="entry name" value="TRANSMEMBRANE PROTEIN YFCA"/>
    <property type="match status" value="1"/>
</dbReference>
<feature type="transmembrane region" description="Helical" evidence="8">
    <location>
        <begin position="183"/>
        <end position="203"/>
    </location>
</feature>
<keyword evidence="7 8" id="KW-0472">Membrane</keyword>
<reference evidence="9 10" key="1">
    <citation type="submission" date="2016-10" db="EMBL/GenBank/DDBJ databases">
        <authorList>
            <person name="de Groot N.N."/>
        </authorList>
    </citation>
    <scope>NUCLEOTIDE SEQUENCE [LARGE SCALE GENOMIC DNA]</scope>
    <source>
        <strain evidence="10">P4-7,KCTC 19426,CECT 7604</strain>
    </source>
</reference>
<keyword evidence="3" id="KW-0813">Transport</keyword>
<dbReference type="GO" id="GO:0005886">
    <property type="term" value="C:plasma membrane"/>
    <property type="evidence" value="ECO:0007669"/>
    <property type="project" value="UniProtKB-SubCell"/>
</dbReference>
<dbReference type="EMBL" id="LT629710">
    <property type="protein sequence ID" value="SDP13901.1"/>
    <property type="molecule type" value="Genomic_DNA"/>
</dbReference>
<dbReference type="STRING" id="1090615.SAMN04515671_3026"/>
<gene>
    <name evidence="9" type="ORF">SAMN04515671_3026</name>
</gene>
<feature type="transmembrane region" description="Helical" evidence="8">
    <location>
        <begin position="76"/>
        <end position="95"/>
    </location>
</feature>
<evidence type="ECO:0000256" key="7">
    <source>
        <dbReference type="ARBA" id="ARBA00023136"/>
    </source>
</evidence>
<name>A0A1H0Q957_9ACTN</name>
<feature type="transmembrane region" description="Helical" evidence="8">
    <location>
        <begin position="235"/>
        <end position="254"/>
    </location>
</feature>
<dbReference type="InterPro" id="IPR002781">
    <property type="entry name" value="TM_pro_TauE-like"/>
</dbReference>
<dbReference type="Pfam" id="PF01925">
    <property type="entry name" value="TauE"/>
    <property type="match status" value="1"/>
</dbReference>
<keyword evidence="6 8" id="KW-1133">Transmembrane helix</keyword>
<sequence>MTSVLGSAAMLLAAGFGAGITGSTAGLASLISYPALLALGLPPVTANVTNTVALIGSSVGSVSGSRSELRGQGPDIRRWIGIAIIGGALGATLLLTTPPGVFQHLVPYLVAGASVLLLASPSLRAIRAKRSKETAALEHSGPLVPVTLFFTCLYGGYFGAAAGVMILALLLLGTDKSLPAANAVKNLLLGVANAVAAVGFAVFADVRWAAVVPLGIGCVLGGRIGPAIVRRVPPTLMRTVIAVAGFALAVKLWLD</sequence>
<evidence type="ECO:0000256" key="1">
    <source>
        <dbReference type="ARBA" id="ARBA00004651"/>
    </source>
</evidence>
<dbReference type="Proteomes" id="UP000198741">
    <property type="component" value="Chromosome I"/>
</dbReference>
<evidence type="ECO:0000256" key="3">
    <source>
        <dbReference type="ARBA" id="ARBA00022448"/>
    </source>
</evidence>
<comment type="similarity">
    <text evidence="2 8">Belongs to the 4-toluene sulfonate uptake permease (TSUP) (TC 2.A.102) family.</text>
</comment>
<keyword evidence="10" id="KW-1185">Reference proteome</keyword>
<protein>
    <recommendedName>
        <fullName evidence="8">Probable membrane transporter protein</fullName>
    </recommendedName>
</protein>
<evidence type="ECO:0000256" key="2">
    <source>
        <dbReference type="ARBA" id="ARBA00009142"/>
    </source>
</evidence>
<proteinExistence type="inferred from homology"/>
<feature type="transmembrane region" description="Helical" evidence="8">
    <location>
        <begin position="101"/>
        <end position="123"/>
    </location>
</feature>
<keyword evidence="4 8" id="KW-1003">Cell membrane</keyword>
<feature type="transmembrane region" description="Helical" evidence="8">
    <location>
        <begin position="44"/>
        <end position="64"/>
    </location>
</feature>
<feature type="transmembrane region" description="Helical" evidence="8">
    <location>
        <begin position="210"/>
        <end position="229"/>
    </location>
</feature>
<comment type="subcellular location">
    <subcellularLocation>
        <location evidence="1 8">Cell membrane</location>
        <topology evidence="1 8">Multi-pass membrane protein</topology>
    </subcellularLocation>
</comment>
<feature type="transmembrane region" description="Helical" evidence="8">
    <location>
        <begin position="143"/>
        <end position="171"/>
    </location>
</feature>
<dbReference type="AlphaFoldDB" id="A0A1H0Q957"/>
<organism evidence="9 10">
    <name type="scientific">Nakamurella panacisegetis</name>
    <dbReference type="NCBI Taxonomy" id="1090615"/>
    <lineage>
        <taxon>Bacteria</taxon>
        <taxon>Bacillati</taxon>
        <taxon>Actinomycetota</taxon>
        <taxon>Actinomycetes</taxon>
        <taxon>Nakamurellales</taxon>
        <taxon>Nakamurellaceae</taxon>
        <taxon>Nakamurella</taxon>
    </lineage>
</organism>
<evidence type="ECO:0000256" key="8">
    <source>
        <dbReference type="RuleBase" id="RU363041"/>
    </source>
</evidence>